<feature type="compositionally biased region" description="Basic and acidic residues" evidence="5">
    <location>
        <begin position="411"/>
        <end position="426"/>
    </location>
</feature>
<name>A0AAD4T964_9MAGN</name>
<comment type="caution">
    <text evidence="7">The sequence shown here is derived from an EMBL/GenBank/DDBJ whole genome shotgun (WGS) entry which is preliminary data.</text>
</comment>
<dbReference type="InterPro" id="IPR036638">
    <property type="entry name" value="HLH_DNA-bd_sf"/>
</dbReference>
<dbReference type="PANTHER" id="PTHR46807:SF7">
    <property type="entry name" value="BHLH DOMAIN-CONTAINING PROTEIN"/>
    <property type="match status" value="1"/>
</dbReference>
<dbReference type="Proteomes" id="UP001202328">
    <property type="component" value="Unassembled WGS sequence"/>
</dbReference>
<dbReference type="AlphaFoldDB" id="A0AAD4T964"/>
<sequence length="601" mass="66250">MRGEVKLDDIDHCWLMELMLAVMENESQAVVIAVNGDGREGRAREERSSESDKVVTGLMNHCVPDWSMEDDLLPSVGNQKKSMGLDHELVELLWHNGQVVLHSQTHRKPSPTPHEFGHIQKPERQMTKGVGSFGNLGHLIQEDDTASWIHYPLEDSLDKEFFPNFFCELPNSHPIETEKQVKHYQGEKNVSFGGSEETNVLFTSSAVRSQQPGIKQSNNINLVQSPMPPPQLKIPDSARQDPNMEGTDKIPNFSHFSKPIKAELGSSNGRTIGKGSSQVTRVDVGESSLMTIGSSHCGSNQVINDADLSRVSSNALDTAGIFTGPSKEHLQMVFSHGERGKTETLEPTVTSSSGGSGGSFGGTGKQSTSTHSHKRKGRDVDESECPSEEAEFESAEAKKPPQRSGSNRRSRAAEVHNLSERRRRDRINEKMKALQELIPHCNKSDKASMLDEAIEYLKSLQLQVQLMWMGGGMAPMMFPGVQHYLSRMGMGMGPPPLPSMHNPMQLPRVPLVDQAVSSATAQNQPSMFPPAILTQVNFQNQMQNPNFSESYARYMGFHHMQTAQPMNMFSYGSQPMQHSQKIGLSGLPSHCGTLSGNTPSS</sequence>
<keyword evidence="8" id="KW-1185">Reference proteome</keyword>
<evidence type="ECO:0000256" key="5">
    <source>
        <dbReference type="SAM" id="MobiDB-lite"/>
    </source>
</evidence>
<feature type="region of interest" description="Disordered" evidence="5">
    <location>
        <begin position="235"/>
        <end position="255"/>
    </location>
</feature>
<dbReference type="GO" id="GO:0005634">
    <property type="term" value="C:nucleus"/>
    <property type="evidence" value="ECO:0007669"/>
    <property type="project" value="UniProtKB-SubCell"/>
</dbReference>
<dbReference type="GO" id="GO:0003700">
    <property type="term" value="F:DNA-binding transcription factor activity"/>
    <property type="evidence" value="ECO:0007669"/>
    <property type="project" value="InterPro"/>
</dbReference>
<dbReference type="EMBL" id="JAJJMB010003267">
    <property type="protein sequence ID" value="KAI3948430.1"/>
    <property type="molecule type" value="Genomic_DNA"/>
</dbReference>
<feature type="compositionally biased region" description="Acidic residues" evidence="5">
    <location>
        <begin position="381"/>
        <end position="394"/>
    </location>
</feature>
<reference evidence="7" key="1">
    <citation type="submission" date="2022-04" db="EMBL/GenBank/DDBJ databases">
        <title>A functionally conserved STORR gene fusion in Papaver species that diverged 16.8 million years ago.</title>
        <authorList>
            <person name="Catania T."/>
        </authorList>
    </citation>
    <scope>NUCLEOTIDE SEQUENCE</scope>
    <source>
        <strain evidence="7">S-188037</strain>
    </source>
</reference>
<dbReference type="SUPFAM" id="SSF47459">
    <property type="entry name" value="HLH, helix-loop-helix DNA-binding domain"/>
    <property type="match status" value="1"/>
</dbReference>
<keyword evidence="4" id="KW-0539">Nucleus</keyword>
<dbReference type="CDD" id="cd11445">
    <property type="entry name" value="bHLH_AtPIF_like"/>
    <property type="match status" value="1"/>
</dbReference>
<feature type="region of interest" description="Disordered" evidence="5">
    <location>
        <begin position="338"/>
        <end position="426"/>
    </location>
</feature>
<dbReference type="Pfam" id="PF00010">
    <property type="entry name" value="HLH"/>
    <property type="match status" value="1"/>
</dbReference>
<evidence type="ECO:0000256" key="3">
    <source>
        <dbReference type="ARBA" id="ARBA00023163"/>
    </source>
</evidence>
<evidence type="ECO:0000256" key="2">
    <source>
        <dbReference type="ARBA" id="ARBA00023015"/>
    </source>
</evidence>
<evidence type="ECO:0000256" key="4">
    <source>
        <dbReference type="ARBA" id="ARBA00023242"/>
    </source>
</evidence>
<evidence type="ECO:0000313" key="8">
    <source>
        <dbReference type="Proteomes" id="UP001202328"/>
    </source>
</evidence>
<dbReference type="PANTHER" id="PTHR46807">
    <property type="entry name" value="TRANSCRIPTION FACTOR PIF3"/>
    <property type="match status" value="1"/>
</dbReference>
<comment type="subcellular location">
    <subcellularLocation>
        <location evidence="1">Nucleus</location>
    </subcellularLocation>
</comment>
<dbReference type="FunFam" id="4.10.280.10:FF:000004">
    <property type="entry name" value="Basic helix-loop-helix transcription factor"/>
    <property type="match status" value="1"/>
</dbReference>
<protein>
    <recommendedName>
        <fullName evidence="6">BHLH domain-containing protein</fullName>
    </recommendedName>
</protein>
<dbReference type="SMART" id="SM00353">
    <property type="entry name" value="HLH"/>
    <property type="match status" value="1"/>
</dbReference>
<dbReference type="InterPro" id="IPR044273">
    <property type="entry name" value="PIF3-like"/>
</dbReference>
<evidence type="ECO:0000259" key="6">
    <source>
        <dbReference type="PROSITE" id="PS50888"/>
    </source>
</evidence>
<dbReference type="Gene3D" id="4.10.280.10">
    <property type="entry name" value="Helix-loop-helix DNA-binding domain"/>
    <property type="match status" value="1"/>
</dbReference>
<evidence type="ECO:0000256" key="1">
    <source>
        <dbReference type="ARBA" id="ARBA00004123"/>
    </source>
</evidence>
<dbReference type="InterPro" id="IPR011598">
    <property type="entry name" value="bHLH_dom"/>
</dbReference>
<accession>A0AAD4T964</accession>
<dbReference type="PROSITE" id="PS50888">
    <property type="entry name" value="BHLH"/>
    <property type="match status" value="1"/>
</dbReference>
<gene>
    <name evidence="7" type="ORF">MKW98_019180</name>
</gene>
<feature type="compositionally biased region" description="Gly residues" evidence="5">
    <location>
        <begin position="354"/>
        <end position="364"/>
    </location>
</feature>
<evidence type="ECO:0000313" key="7">
    <source>
        <dbReference type="EMBL" id="KAI3948430.1"/>
    </source>
</evidence>
<dbReference type="GO" id="GO:0046983">
    <property type="term" value="F:protein dimerization activity"/>
    <property type="evidence" value="ECO:0007669"/>
    <property type="project" value="InterPro"/>
</dbReference>
<dbReference type="InterPro" id="IPR047265">
    <property type="entry name" value="PIF1-like_bHLH"/>
</dbReference>
<proteinExistence type="predicted"/>
<organism evidence="7 8">
    <name type="scientific">Papaver atlanticum</name>
    <dbReference type="NCBI Taxonomy" id="357466"/>
    <lineage>
        <taxon>Eukaryota</taxon>
        <taxon>Viridiplantae</taxon>
        <taxon>Streptophyta</taxon>
        <taxon>Embryophyta</taxon>
        <taxon>Tracheophyta</taxon>
        <taxon>Spermatophyta</taxon>
        <taxon>Magnoliopsida</taxon>
        <taxon>Ranunculales</taxon>
        <taxon>Papaveraceae</taxon>
        <taxon>Papaveroideae</taxon>
        <taxon>Papaver</taxon>
    </lineage>
</organism>
<keyword evidence="3" id="KW-0804">Transcription</keyword>
<keyword evidence="2" id="KW-0805">Transcription regulation</keyword>
<feature type="domain" description="BHLH" evidence="6">
    <location>
        <begin position="411"/>
        <end position="460"/>
    </location>
</feature>